<accession>E4XMG3</accession>
<keyword evidence="3" id="KW-1185">Reference proteome</keyword>
<reference evidence="2" key="1">
    <citation type="journal article" date="2010" name="Science">
        <title>Plasticity of animal genome architecture unmasked by rapid evolution of a pelagic tunicate.</title>
        <authorList>
            <person name="Denoeud F."/>
            <person name="Henriet S."/>
            <person name="Mungpakdee S."/>
            <person name="Aury J.M."/>
            <person name="Da Silva C."/>
            <person name="Brinkmann H."/>
            <person name="Mikhaleva J."/>
            <person name="Olsen L.C."/>
            <person name="Jubin C."/>
            <person name="Canestro C."/>
            <person name="Bouquet J.M."/>
            <person name="Danks G."/>
            <person name="Poulain J."/>
            <person name="Campsteijn C."/>
            <person name="Adamski M."/>
            <person name="Cross I."/>
            <person name="Yadetie F."/>
            <person name="Muffato M."/>
            <person name="Louis A."/>
            <person name="Butcher S."/>
            <person name="Tsagkogeorga G."/>
            <person name="Konrad A."/>
            <person name="Singh S."/>
            <person name="Jensen M.F."/>
            <person name="Cong E.H."/>
            <person name="Eikeseth-Otteraa H."/>
            <person name="Noel B."/>
            <person name="Anthouard V."/>
            <person name="Porcel B.M."/>
            <person name="Kachouri-Lafond R."/>
            <person name="Nishino A."/>
            <person name="Ugolini M."/>
            <person name="Chourrout P."/>
            <person name="Nishida H."/>
            <person name="Aasland R."/>
            <person name="Huzurbazar S."/>
            <person name="Westhof E."/>
            <person name="Delsuc F."/>
            <person name="Lehrach H."/>
            <person name="Reinhardt R."/>
            <person name="Weissenbach J."/>
            <person name="Roy S.W."/>
            <person name="Artiguenave F."/>
            <person name="Postlethwait J.H."/>
            <person name="Manak J.R."/>
            <person name="Thompson E.M."/>
            <person name="Jaillon O."/>
            <person name="Du Pasquier L."/>
            <person name="Boudinot P."/>
            <person name="Liberles D.A."/>
            <person name="Volff J.N."/>
            <person name="Philippe H."/>
            <person name="Lenhard B."/>
            <person name="Roest Crollius H."/>
            <person name="Wincker P."/>
            <person name="Chourrout D."/>
        </authorList>
    </citation>
    <scope>NUCLEOTIDE SEQUENCE [LARGE SCALE GENOMIC DNA]</scope>
</reference>
<gene>
    <name evidence="2" type="ORF">GSOID_T00015354001</name>
</gene>
<evidence type="ECO:0000313" key="2">
    <source>
        <dbReference type="EMBL" id="CBY11170.1"/>
    </source>
</evidence>
<dbReference type="Proteomes" id="UP000001307">
    <property type="component" value="Unassembled WGS sequence"/>
</dbReference>
<organism evidence="2">
    <name type="scientific">Oikopleura dioica</name>
    <name type="common">Tunicate</name>
    <dbReference type="NCBI Taxonomy" id="34765"/>
    <lineage>
        <taxon>Eukaryota</taxon>
        <taxon>Metazoa</taxon>
        <taxon>Chordata</taxon>
        <taxon>Tunicata</taxon>
        <taxon>Appendicularia</taxon>
        <taxon>Copelata</taxon>
        <taxon>Oikopleuridae</taxon>
        <taxon>Oikopleura</taxon>
    </lineage>
</organism>
<feature type="region of interest" description="Disordered" evidence="1">
    <location>
        <begin position="56"/>
        <end position="87"/>
    </location>
</feature>
<evidence type="ECO:0000256" key="1">
    <source>
        <dbReference type="SAM" id="MobiDB-lite"/>
    </source>
</evidence>
<name>E4XMG3_OIKDI</name>
<dbReference type="InParanoid" id="E4XMG3"/>
<dbReference type="AlphaFoldDB" id="E4XMG3"/>
<dbReference type="EMBL" id="FN653077">
    <property type="protein sequence ID" value="CBY11170.1"/>
    <property type="molecule type" value="Genomic_DNA"/>
</dbReference>
<evidence type="ECO:0000313" key="3">
    <source>
        <dbReference type="Proteomes" id="UP000001307"/>
    </source>
</evidence>
<sequence>MPDSDDDDVEIESAEFMSTPEITEFLEEAEQEKEQLQGRSGKHWKPMVFEEIFEPAETTHFPSGFQPRTRTIPQEHFSKPEQTIREN</sequence>
<protein>
    <submittedName>
        <fullName evidence="2">Uncharacterized protein</fullName>
    </submittedName>
</protein>
<proteinExistence type="predicted"/>
<feature type="compositionally biased region" description="Basic and acidic residues" evidence="1">
    <location>
        <begin position="76"/>
        <end position="87"/>
    </location>
</feature>